<dbReference type="KEGG" id="ckh:LVJ77_10620"/>
<name>A0A8T9MW50_9NEIS</name>
<dbReference type="RefSeq" id="WP_156900859.1">
    <property type="nucleotide sequence ID" value="NZ_CP091521.1"/>
</dbReference>
<reference evidence="1" key="2">
    <citation type="submission" date="2024-09" db="EMBL/GenBank/DDBJ databases">
        <authorList>
            <person name="Veyrier F.J."/>
        </authorList>
    </citation>
    <scope>NUCLEOTIDE SEQUENCE</scope>
    <source>
        <strain evidence="1">17694</strain>
    </source>
</reference>
<accession>A0A8T9MW50</accession>
<protein>
    <submittedName>
        <fullName evidence="1">Uncharacterized protein</fullName>
    </submittedName>
</protein>
<proteinExistence type="predicted"/>
<reference evidence="1" key="1">
    <citation type="journal article" date="2022" name="Res Sq">
        <title>Evolution of multicellular longitudinally dividing oral cavity symbionts (Neisseriaceae).</title>
        <authorList>
            <person name="Nyongesa S."/>
            <person name="Weber P."/>
            <person name="Bernet E."/>
            <person name="Pullido F."/>
            <person name="Nieckarz M."/>
            <person name="Delaby M."/>
            <person name="Nieves C."/>
            <person name="Viehboeck T."/>
            <person name="Krause N."/>
            <person name="Rivera-Millot A."/>
            <person name="Nakamura A."/>
            <person name="Vischer N."/>
            <person name="VanNieuwenhze M."/>
            <person name="Brun Y."/>
            <person name="Cava F."/>
            <person name="Bulgheresi S."/>
            <person name="Veyrier F."/>
        </authorList>
    </citation>
    <scope>NUCLEOTIDE SEQUENCE</scope>
    <source>
        <strain evidence="1">17694</strain>
    </source>
</reference>
<dbReference type="Proteomes" id="UP000831534">
    <property type="component" value="Chromosome"/>
</dbReference>
<dbReference type="AlphaFoldDB" id="A0A8T9MW50"/>
<organism evidence="1 2">
    <name type="scientific">Conchiformibius kuhniae</name>
    <dbReference type="NCBI Taxonomy" id="211502"/>
    <lineage>
        <taxon>Bacteria</taxon>
        <taxon>Pseudomonadati</taxon>
        <taxon>Pseudomonadota</taxon>
        <taxon>Betaproteobacteria</taxon>
        <taxon>Neisseriales</taxon>
        <taxon>Neisseriaceae</taxon>
        <taxon>Conchiformibius</taxon>
    </lineage>
</organism>
<evidence type="ECO:0000313" key="2">
    <source>
        <dbReference type="Proteomes" id="UP000831534"/>
    </source>
</evidence>
<keyword evidence="2" id="KW-1185">Reference proteome</keyword>
<evidence type="ECO:0000313" key="1">
    <source>
        <dbReference type="EMBL" id="UOP04648.2"/>
    </source>
</evidence>
<sequence>MLNLLGDDSLIGYLAQTARKLNIAFDVVDGGKGREYIDSLHHIYEFGAGLRPEAGFSFRSGREAQVETFDNALKLNALLKQLARNPDPLCVFNHLGEHPWTYVFVLPDPQDLPELFRVAQPADYFVSDTQGSFLLAANWHDFSYAV</sequence>
<dbReference type="EMBL" id="CP091521">
    <property type="protein sequence ID" value="UOP04648.2"/>
    <property type="molecule type" value="Genomic_DNA"/>
</dbReference>
<gene>
    <name evidence="1" type="ORF">LVJ77_10620</name>
</gene>